<dbReference type="InterPro" id="IPR010982">
    <property type="entry name" value="Lambda_DNA-bd_dom_sf"/>
</dbReference>
<evidence type="ECO:0000256" key="3">
    <source>
        <dbReference type="ARBA" id="ARBA00023163"/>
    </source>
</evidence>
<dbReference type="OrthoDB" id="37081at2"/>
<gene>
    <name evidence="5" type="ORF">FOJ82_01820</name>
</gene>
<dbReference type="SUPFAM" id="SSF47413">
    <property type="entry name" value="lambda repressor-like DNA-binding domains"/>
    <property type="match status" value="1"/>
</dbReference>
<evidence type="ECO:0000256" key="1">
    <source>
        <dbReference type="ARBA" id="ARBA00023015"/>
    </source>
</evidence>
<dbReference type="GO" id="GO:0000976">
    <property type="term" value="F:transcription cis-regulatory region binding"/>
    <property type="evidence" value="ECO:0007669"/>
    <property type="project" value="TreeGrafter"/>
</dbReference>
<dbReference type="InterPro" id="IPR000843">
    <property type="entry name" value="HTH_LacI"/>
</dbReference>
<keyword evidence="6" id="KW-1185">Reference proteome</keyword>
<comment type="caution">
    <text evidence="5">The sequence shown here is derived from an EMBL/GenBank/DDBJ whole genome shotgun (WGS) entry which is preliminary data.</text>
</comment>
<dbReference type="Pfam" id="PF00356">
    <property type="entry name" value="LacI"/>
    <property type="match status" value="1"/>
</dbReference>
<dbReference type="InterPro" id="IPR046335">
    <property type="entry name" value="LacI/GalR-like_sensor"/>
</dbReference>
<dbReference type="PROSITE" id="PS00356">
    <property type="entry name" value="HTH_LACI_1"/>
    <property type="match status" value="1"/>
</dbReference>
<name>A0A553K4N9_9ACTN</name>
<dbReference type="Proteomes" id="UP000317638">
    <property type="component" value="Unassembled WGS sequence"/>
</dbReference>
<accession>A0A553K4N9</accession>
<dbReference type="Gene3D" id="3.40.50.2300">
    <property type="match status" value="2"/>
</dbReference>
<dbReference type="GO" id="GO:0003700">
    <property type="term" value="F:DNA-binding transcription factor activity"/>
    <property type="evidence" value="ECO:0007669"/>
    <property type="project" value="TreeGrafter"/>
</dbReference>
<proteinExistence type="predicted"/>
<dbReference type="CDD" id="cd01392">
    <property type="entry name" value="HTH_LacI"/>
    <property type="match status" value="1"/>
</dbReference>
<protein>
    <submittedName>
        <fullName evidence="5">LacI family transcriptional regulator</fullName>
    </submittedName>
</protein>
<feature type="domain" description="HTH lacI-type" evidence="4">
    <location>
        <begin position="27"/>
        <end position="81"/>
    </location>
</feature>
<dbReference type="PANTHER" id="PTHR30146">
    <property type="entry name" value="LACI-RELATED TRANSCRIPTIONAL REPRESSOR"/>
    <property type="match status" value="1"/>
</dbReference>
<keyword evidence="1" id="KW-0805">Transcription regulation</keyword>
<reference evidence="5 6" key="1">
    <citation type="submission" date="2019-07" db="EMBL/GenBank/DDBJ databases">
        <authorList>
            <person name="Zhou L.-Y."/>
        </authorList>
    </citation>
    <scope>NUCLEOTIDE SEQUENCE [LARGE SCALE GENOMIC DNA]</scope>
    <source>
        <strain evidence="5 6">YIM 101269</strain>
    </source>
</reference>
<dbReference type="SMART" id="SM00354">
    <property type="entry name" value="HTH_LACI"/>
    <property type="match status" value="1"/>
</dbReference>
<evidence type="ECO:0000259" key="4">
    <source>
        <dbReference type="PROSITE" id="PS50932"/>
    </source>
</evidence>
<evidence type="ECO:0000313" key="5">
    <source>
        <dbReference type="EMBL" id="TRY19651.1"/>
    </source>
</evidence>
<evidence type="ECO:0000256" key="2">
    <source>
        <dbReference type="ARBA" id="ARBA00023125"/>
    </source>
</evidence>
<dbReference type="Gene3D" id="1.10.260.40">
    <property type="entry name" value="lambda repressor-like DNA-binding domains"/>
    <property type="match status" value="1"/>
</dbReference>
<dbReference type="EMBL" id="VKKG01000001">
    <property type="protein sequence ID" value="TRY19651.1"/>
    <property type="molecule type" value="Genomic_DNA"/>
</dbReference>
<dbReference type="PANTHER" id="PTHR30146:SF109">
    <property type="entry name" value="HTH-TYPE TRANSCRIPTIONAL REGULATOR GALS"/>
    <property type="match status" value="1"/>
</dbReference>
<dbReference type="AlphaFoldDB" id="A0A553K4N9"/>
<dbReference type="Pfam" id="PF13377">
    <property type="entry name" value="Peripla_BP_3"/>
    <property type="match status" value="1"/>
</dbReference>
<dbReference type="SUPFAM" id="SSF53822">
    <property type="entry name" value="Periplasmic binding protein-like I"/>
    <property type="match status" value="1"/>
</dbReference>
<evidence type="ECO:0000313" key="6">
    <source>
        <dbReference type="Proteomes" id="UP000317638"/>
    </source>
</evidence>
<sequence>MGGLGRTCRNRPGGGDGGVRVAREGGAGIKDVAREAGVSVGTVSNVLNKPSTVSEAKRRRVLDAISELGYVPNNAARQLKAGVSRAVGLVVVDTSNPFYGSIALAAEEAAEEQGLGLFVANSHRRVSKEQYYLSQFEQQRARGILVTPGAADLSQHRAVAARGTRVVLVDSVEPEPDFCTVSADDFHGGRLAMQHLLDLGRKRITILGGPGHYRQIGRRRAGALSAAEGAGVEVEYVEPPEMSILAGRALGEQVLSGPDRPDAIFAMNDLLATGVLQSLVMGRSLEVPSDIALIGYDDIDFCESAVVPITSVRQPAEELGREALQLLEAEILEGEAHEHRDVVHQPRLVVRASTAGRAAL</sequence>
<dbReference type="InterPro" id="IPR028082">
    <property type="entry name" value="Peripla_BP_I"/>
</dbReference>
<keyword evidence="3" id="KW-0804">Transcription</keyword>
<dbReference type="PROSITE" id="PS50932">
    <property type="entry name" value="HTH_LACI_2"/>
    <property type="match status" value="1"/>
</dbReference>
<organism evidence="5 6">
    <name type="scientific">Tessaracoccus rhinocerotis</name>
    <dbReference type="NCBI Taxonomy" id="1689449"/>
    <lineage>
        <taxon>Bacteria</taxon>
        <taxon>Bacillati</taxon>
        <taxon>Actinomycetota</taxon>
        <taxon>Actinomycetes</taxon>
        <taxon>Propionibacteriales</taxon>
        <taxon>Propionibacteriaceae</taxon>
        <taxon>Tessaracoccus</taxon>
    </lineage>
</organism>
<keyword evidence="2" id="KW-0238">DNA-binding</keyword>